<accession>A0A0U9HDL4</accession>
<keyword evidence="3" id="KW-1185">Reference proteome</keyword>
<feature type="coiled-coil region" evidence="1">
    <location>
        <begin position="33"/>
        <end position="60"/>
    </location>
</feature>
<dbReference type="Proteomes" id="UP000062160">
    <property type="component" value="Unassembled WGS sequence"/>
</dbReference>
<organism evidence="2">
    <name type="scientific">Tepidanaerobacter syntrophicus</name>
    <dbReference type="NCBI Taxonomy" id="224999"/>
    <lineage>
        <taxon>Bacteria</taxon>
        <taxon>Bacillati</taxon>
        <taxon>Bacillota</taxon>
        <taxon>Clostridia</taxon>
        <taxon>Thermosediminibacterales</taxon>
        <taxon>Tepidanaerobacteraceae</taxon>
        <taxon>Tepidanaerobacter</taxon>
    </lineage>
</organism>
<dbReference type="AlphaFoldDB" id="A0A0U9HDL4"/>
<keyword evidence="1" id="KW-0175">Coiled coil</keyword>
<evidence type="ECO:0000256" key="1">
    <source>
        <dbReference type="SAM" id="Coils"/>
    </source>
</evidence>
<sequence>MAVKIINEKPISEIKEEEEKKKIEIQADTLEVIAMLYEDMEKLAGEVEELRARVEALEGGAK</sequence>
<name>A0A0U9HDL4_9FIRM</name>
<dbReference type="EMBL" id="DF976999">
    <property type="protein sequence ID" value="GAQ24203.1"/>
    <property type="molecule type" value="Genomic_DNA"/>
</dbReference>
<reference evidence="2" key="1">
    <citation type="journal article" date="2016" name="Genome Announc.">
        <title>Draft Genome Sequence of the Syntrophic Lactate-Degrading Bacterium Tepidanaerobacter syntrophicus JLT.</title>
        <authorList>
            <person name="Matsuura N."/>
            <person name="Ohashi A."/>
            <person name="Tourlousse D.M."/>
            <person name="Sekiguchi Y."/>
        </authorList>
    </citation>
    <scope>NUCLEOTIDE SEQUENCE [LARGE SCALE GENOMIC DNA]</scope>
    <source>
        <strain evidence="2">JL</strain>
    </source>
</reference>
<dbReference type="STRING" id="224999.GCA_001485475_00185"/>
<dbReference type="RefSeq" id="WP_059031310.1">
    <property type="nucleotide sequence ID" value="NZ_DF976999.1"/>
</dbReference>
<evidence type="ECO:0000313" key="2">
    <source>
        <dbReference type="EMBL" id="GAQ24203.1"/>
    </source>
</evidence>
<protein>
    <submittedName>
        <fullName evidence="2">Uncharacterized protein</fullName>
    </submittedName>
</protein>
<gene>
    <name evidence="2" type="ORF">TSYNT_529</name>
</gene>
<proteinExistence type="predicted"/>
<evidence type="ECO:0000313" key="3">
    <source>
        <dbReference type="Proteomes" id="UP000062160"/>
    </source>
</evidence>